<dbReference type="InterPro" id="IPR000120">
    <property type="entry name" value="Amidase"/>
</dbReference>
<dbReference type="PANTHER" id="PTHR11895:SF151">
    <property type="entry name" value="GLUTAMYL-TRNA(GLN) AMIDOTRANSFERASE SUBUNIT A"/>
    <property type="match status" value="1"/>
</dbReference>
<dbReference type="PANTHER" id="PTHR11895">
    <property type="entry name" value="TRANSAMIDASE"/>
    <property type="match status" value="1"/>
</dbReference>
<proteinExistence type="predicted"/>
<keyword evidence="3" id="KW-1185">Reference proteome</keyword>
<feature type="domain" description="Amidase" evidence="1">
    <location>
        <begin position="73"/>
        <end position="276"/>
    </location>
</feature>
<name>A0A813F3Y7_POLGL</name>
<dbReference type="Pfam" id="PF01425">
    <property type="entry name" value="Amidase"/>
    <property type="match status" value="1"/>
</dbReference>
<reference evidence="2" key="1">
    <citation type="submission" date="2021-02" db="EMBL/GenBank/DDBJ databases">
        <authorList>
            <person name="Dougan E. K."/>
            <person name="Rhodes N."/>
            <person name="Thang M."/>
            <person name="Chan C."/>
        </authorList>
    </citation>
    <scope>NUCLEOTIDE SEQUENCE</scope>
</reference>
<dbReference type="InterPro" id="IPR023631">
    <property type="entry name" value="Amidase_dom"/>
</dbReference>
<feature type="non-terminal residue" evidence="2">
    <location>
        <position position="1"/>
    </location>
</feature>
<dbReference type="OMA" id="YACEARV"/>
<dbReference type="Proteomes" id="UP000654075">
    <property type="component" value="Unassembled WGS sequence"/>
</dbReference>
<dbReference type="AlphaFoldDB" id="A0A813F3Y7"/>
<dbReference type="InterPro" id="IPR036928">
    <property type="entry name" value="AS_sf"/>
</dbReference>
<dbReference type="EMBL" id="CAJNNV010017040">
    <property type="protein sequence ID" value="CAE8604860.1"/>
    <property type="molecule type" value="Genomic_DNA"/>
</dbReference>
<protein>
    <recommendedName>
        <fullName evidence="1">Amidase domain-containing protein</fullName>
    </recommendedName>
</protein>
<dbReference type="OrthoDB" id="421993at2759"/>
<dbReference type="GO" id="GO:0003824">
    <property type="term" value="F:catalytic activity"/>
    <property type="evidence" value="ECO:0007669"/>
    <property type="project" value="InterPro"/>
</dbReference>
<dbReference type="Gene3D" id="3.90.1300.10">
    <property type="entry name" value="Amidase signature (AS) domain"/>
    <property type="match status" value="1"/>
</dbReference>
<gene>
    <name evidence="2" type="ORF">PGLA1383_LOCUS23004</name>
</gene>
<dbReference type="SUPFAM" id="SSF75304">
    <property type="entry name" value="Amidase signature (AS) enzymes"/>
    <property type="match status" value="1"/>
</dbReference>
<evidence type="ECO:0000259" key="1">
    <source>
        <dbReference type="Pfam" id="PF01425"/>
    </source>
</evidence>
<accession>A0A813F3Y7</accession>
<organism evidence="2 3">
    <name type="scientific">Polarella glacialis</name>
    <name type="common">Dinoflagellate</name>
    <dbReference type="NCBI Taxonomy" id="89957"/>
    <lineage>
        <taxon>Eukaryota</taxon>
        <taxon>Sar</taxon>
        <taxon>Alveolata</taxon>
        <taxon>Dinophyceae</taxon>
        <taxon>Suessiales</taxon>
        <taxon>Suessiaceae</taxon>
        <taxon>Polarella</taxon>
    </lineage>
</organism>
<sequence>MGAGASAFTSAALLESTPEELKASFKGLPDSAQQKLKVAVARAGVRSLAPEKLDSASDLIRQLQEKKVSCAQLVEKSLARITATEELRACVHVYACEARVKAKAVDEKIISGGTLGKLEGLPIVVKVNFDVSGTVTDASNPVLKGFVPKSTSPVIQSLLDAGAIMVAKTNMPEMARNTNMWSPIHGKCLNPVNLAHTPAGSSSGTAAAIAAGIVSTGIGSDTGGSCCGLVGFRPSPGRYSLEGCVPCVGPCDTPGPLATSVRDIMLMDSVITGIKHDLKEA</sequence>
<comment type="caution">
    <text evidence="2">The sequence shown here is derived from an EMBL/GenBank/DDBJ whole genome shotgun (WGS) entry which is preliminary data.</text>
</comment>
<evidence type="ECO:0000313" key="2">
    <source>
        <dbReference type="EMBL" id="CAE8604860.1"/>
    </source>
</evidence>
<evidence type="ECO:0000313" key="3">
    <source>
        <dbReference type="Proteomes" id="UP000654075"/>
    </source>
</evidence>